<evidence type="ECO:0000313" key="2">
    <source>
        <dbReference type="Proteomes" id="UP001175228"/>
    </source>
</evidence>
<comment type="caution">
    <text evidence="1">The sequence shown here is derived from an EMBL/GenBank/DDBJ whole genome shotgun (WGS) entry which is preliminary data.</text>
</comment>
<evidence type="ECO:0000313" key="1">
    <source>
        <dbReference type="EMBL" id="KAK0494918.1"/>
    </source>
</evidence>
<accession>A0AA39Q4W8</accession>
<gene>
    <name evidence="1" type="ORF">EDD18DRAFT_1354914</name>
</gene>
<keyword evidence="2" id="KW-1185">Reference proteome</keyword>
<organism evidence="1 2">
    <name type="scientific">Armillaria luteobubalina</name>
    <dbReference type="NCBI Taxonomy" id="153913"/>
    <lineage>
        <taxon>Eukaryota</taxon>
        <taxon>Fungi</taxon>
        <taxon>Dikarya</taxon>
        <taxon>Basidiomycota</taxon>
        <taxon>Agaricomycotina</taxon>
        <taxon>Agaricomycetes</taxon>
        <taxon>Agaricomycetidae</taxon>
        <taxon>Agaricales</taxon>
        <taxon>Marasmiineae</taxon>
        <taxon>Physalacriaceae</taxon>
        <taxon>Armillaria</taxon>
    </lineage>
</organism>
<protein>
    <submittedName>
        <fullName evidence="1">Uncharacterized protein</fullName>
    </submittedName>
</protein>
<dbReference type="SUPFAM" id="SSF52047">
    <property type="entry name" value="RNI-like"/>
    <property type="match status" value="1"/>
</dbReference>
<dbReference type="EMBL" id="JAUEPU010000019">
    <property type="protein sequence ID" value="KAK0494918.1"/>
    <property type="molecule type" value="Genomic_DNA"/>
</dbReference>
<dbReference type="AlphaFoldDB" id="A0AA39Q4W8"/>
<sequence>MPYLAHAGPALSLFSNSAVPRIRLRSLEPEILYISPSRQLCDHLDLWGHDWRQFPPSFVLAPFLEGSATLELIRRLSNVKSLLMSDIYSLSKPELDTLCHLTRVERLEMHGVSFKRPEDLLHFMSLMVDLRSLNVSDTTIDSDSERSHESTASLLHDHVYSVSRRLRSLEVETAGDHLYMLSWLSGQTFDTSDLTELTFLWKCLPTNIGLAAPQLSSAVDMFLSAVGAGIKHLHLGIEMHRESVPNPRKVNPMLDHFIATAALKSFTALETLNIRSPHYLIPNEASRLDDIESLLHHIAFPNLWKMCIVIGFAFYMPDDFRSYEDLPVWANLDVLLSSPSFPSLRQVDFVVETESLYWHALKSEDTLGSISLEGGGDGPTLGRQWTWPDNPPTLQDVVGMITARMSNLMSRGRLEFYDKSNHRL</sequence>
<reference evidence="1" key="1">
    <citation type="submission" date="2023-06" db="EMBL/GenBank/DDBJ databases">
        <authorList>
            <consortium name="Lawrence Berkeley National Laboratory"/>
            <person name="Ahrendt S."/>
            <person name="Sahu N."/>
            <person name="Indic B."/>
            <person name="Wong-Bajracharya J."/>
            <person name="Merenyi Z."/>
            <person name="Ke H.-M."/>
            <person name="Monk M."/>
            <person name="Kocsube S."/>
            <person name="Drula E."/>
            <person name="Lipzen A."/>
            <person name="Balint B."/>
            <person name="Henrissat B."/>
            <person name="Andreopoulos B."/>
            <person name="Martin F.M."/>
            <person name="Harder C.B."/>
            <person name="Rigling D."/>
            <person name="Ford K.L."/>
            <person name="Foster G.D."/>
            <person name="Pangilinan J."/>
            <person name="Papanicolaou A."/>
            <person name="Barry K."/>
            <person name="LaButti K."/>
            <person name="Viragh M."/>
            <person name="Koriabine M."/>
            <person name="Yan M."/>
            <person name="Riley R."/>
            <person name="Champramary S."/>
            <person name="Plett K.L."/>
            <person name="Tsai I.J."/>
            <person name="Slot J."/>
            <person name="Sipos G."/>
            <person name="Plett J."/>
            <person name="Nagy L.G."/>
            <person name="Grigoriev I.V."/>
        </authorList>
    </citation>
    <scope>NUCLEOTIDE SEQUENCE</scope>
    <source>
        <strain evidence="1">HWK02</strain>
    </source>
</reference>
<name>A0AA39Q4W8_9AGAR</name>
<proteinExistence type="predicted"/>
<dbReference type="Proteomes" id="UP001175228">
    <property type="component" value="Unassembled WGS sequence"/>
</dbReference>